<sequence length="664" mass="73613">MLELAGVARRPLFSDRGRFAVTGLLAAFLDGLLFEVLMSYGASLALSHIAGFFAAATLHYWFISRPRLLYDLAGYSRWTEFGRFLVVCMLTLSVRGGILAVLIQAWHIPPIAAILPAIAATAVILYLGSVFYVVPAGHSTTPSVDADWRTASFGIIAFVILLRLIYIGVAQLIPDEAYYWNYAQHMDLSFYDHPPMVAWLIWLGTSIFGNSEFGVRVGAFLCGLITMGYLFALTRNLYDSATGIRAVLLLAILPFFFATGALMTTDAPLVAAWAATLYYLERALIANQGRAWLGVGIAFGLGILSKYTLGLVGIAALVFVIIDPVARRWLRHPYPYLAVLLALLLFSPVIIWNMEHGWMSILFQSGRARGIGDNEFGLFELILHFAVLLTPAGLLAAAIALLPGTDQNNNSSICRRHLFIMVFTGVPLAIFLILSIFDTQRFHWTGPLWLMALPAMAWMMGKTRSFSGSPTISDRVTAAWKPTILACLVSYAIALHYLVLGFPGIPYQGIYKGFPEHYFWRQATAGIEQIVENTRRQTGQEPIVVGMSKWSVATVLTFYNRGKPMEIRSRNMFGDSGAMYELWYPSESPTTRPVILVGMWQDNLECTRNSIEIGSMLVDPGPVRELAIVEDGKPLRGVYYRVAHGYLGKQYQQISPKCAEGKHT</sequence>
<feature type="domain" description="Glycosyltransferase RgtA/B/C/D-like" evidence="10">
    <location>
        <begin position="192"/>
        <end position="352"/>
    </location>
</feature>
<feature type="transmembrane region" description="Helical" evidence="8">
    <location>
        <begin position="417"/>
        <end position="437"/>
    </location>
</feature>
<name>A0A2T5II00_9PROT</name>
<keyword evidence="6 8" id="KW-1133">Transmembrane helix</keyword>
<evidence type="ECO:0000259" key="9">
    <source>
        <dbReference type="Pfam" id="PF04138"/>
    </source>
</evidence>
<dbReference type="AlphaFoldDB" id="A0A2T5II00"/>
<comment type="caution">
    <text evidence="11">The sequence shown here is derived from an EMBL/GenBank/DDBJ whole genome shotgun (WGS) entry which is preliminary data.</text>
</comment>
<evidence type="ECO:0000256" key="6">
    <source>
        <dbReference type="ARBA" id="ARBA00022989"/>
    </source>
</evidence>
<comment type="subcellular location">
    <subcellularLocation>
        <location evidence="1">Cell membrane</location>
        <topology evidence="1">Multi-pass membrane protein</topology>
    </subcellularLocation>
</comment>
<reference evidence="11 12" key="1">
    <citation type="submission" date="2018-04" db="EMBL/GenBank/DDBJ databases">
        <title>Active sludge and wastewater microbial communities from Klosterneuburg, Austria.</title>
        <authorList>
            <person name="Wagner M."/>
        </authorList>
    </citation>
    <scope>NUCLEOTIDE SEQUENCE [LARGE SCALE GENOMIC DNA]</scope>
    <source>
        <strain evidence="11 12">Nl12</strain>
    </source>
</reference>
<evidence type="ECO:0000256" key="1">
    <source>
        <dbReference type="ARBA" id="ARBA00004651"/>
    </source>
</evidence>
<feature type="transmembrane region" description="Helical" evidence="8">
    <location>
        <begin position="111"/>
        <end position="134"/>
    </location>
</feature>
<evidence type="ECO:0000259" key="10">
    <source>
        <dbReference type="Pfam" id="PF13231"/>
    </source>
</evidence>
<evidence type="ECO:0000256" key="3">
    <source>
        <dbReference type="ARBA" id="ARBA00022676"/>
    </source>
</evidence>
<evidence type="ECO:0000256" key="4">
    <source>
        <dbReference type="ARBA" id="ARBA00022679"/>
    </source>
</evidence>
<dbReference type="RefSeq" id="WP_107761071.1">
    <property type="nucleotide sequence ID" value="NZ_QAOK01000001.1"/>
</dbReference>
<dbReference type="EMBL" id="QAOK01000001">
    <property type="protein sequence ID" value="PTQ83435.1"/>
    <property type="molecule type" value="Genomic_DNA"/>
</dbReference>
<accession>A0A2T5II00</accession>
<dbReference type="PANTHER" id="PTHR33908">
    <property type="entry name" value="MANNOSYLTRANSFERASE YKCB-RELATED"/>
    <property type="match status" value="1"/>
</dbReference>
<keyword evidence="5 8" id="KW-0812">Transmembrane</keyword>
<gene>
    <name evidence="11" type="ORF">C8R21_101129</name>
</gene>
<evidence type="ECO:0000256" key="5">
    <source>
        <dbReference type="ARBA" id="ARBA00022692"/>
    </source>
</evidence>
<keyword evidence="4 11" id="KW-0808">Transferase</keyword>
<protein>
    <submittedName>
        <fullName evidence="11">Dolichol-phosphate mannosyltransferase</fullName>
    </submittedName>
</protein>
<dbReference type="Pfam" id="PF04138">
    <property type="entry name" value="GtrA_DPMS_TM"/>
    <property type="match status" value="1"/>
</dbReference>
<feature type="transmembrane region" description="Helical" evidence="8">
    <location>
        <begin position="443"/>
        <end position="461"/>
    </location>
</feature>
<evidence type="ECO:0000256" key="8">
    <source>
        <dbReference type="SAM" id="Phobius"/>
    </source>
</evidence>
<dbReference type="GO" id="GO:0009103">
    <property type="term" value="P:lipopolysaccharide biosynthetic process"/>
    <property type="evidence" value="ECO:0007669"/>
    <property type="project" value="UniProtKB-ARBA"/>
</dbReference>
<feature type="transmembrane region" description="Helical" evidence="8">
    <location>
        <begin position="213"/>
        <end position="234"/>
    </location>
</feature>
<keyword evidence="2" id="KW-1003">Cell membrane</keyword>
<dbReference type="PANTHER" id="PTHR33908:SF11">
    <property type="entry name" value="MEMBRANE PROTEIN"/>
    <property type="match status" value="1"/>
</dbReference>
<proteinExistence type="predicted"/>
<dbReference type="Proteomes" id="UP000244152">
    <property type="component" value="Unassembled WGS sequence"/>
</dbReference>
<evidence type="ECO:0000256" key="7">
    <source>
        <dbReference type="ARBA" id="ARBA00023136"/>
    </source>
</evidence>
<organism evidence="11 12">
    <name type="scientific">Nitrosospira multiformis</name>
    <dbReference type="NCBI Taxonomy" id="1231"/>
    <lineage>
        <taxon>Bacteria</taxon>
        <taxon>Pseudomonadati</taxon>
        <taxon>Pseudomonadota</taxon>
        <taxon>Betaproteobacteria</taxon>
        <taxon>Nitrosomonadales</taxon>
        <taxon>Nitrosomonadaceae</taxon>
        <taxon>Nitrosospira</taxon>
    </lineage>
</organism>
<dbReference type="Pfam" id="PF13231">
    <property type="entry name" value="PMT_2"/>
    <property type="match status" value="1"/>
</dbReference>
<feature type="transmembrane region" description="Helical" evidence="8">
    <location>
        <begin position="381"/>
        <end position="405"/>
    </location>
</feature>
<feature type="transmembrane region" description="Helical" evidence="8">
    <location>
        <begin position="44"/>
        <end position="63"/>
    </location>
</feature>
<feature type="transmembrane region" description="Helical" evidence="8">
    <location>
        <begin position="482"/>
        <end position="502"/>
    </location>
</feature>
<evidence type="ECO:0000313" key="12">
    <source>
        <dbReference type="Proteomes" id="UP000244152"/>
    </source>
</evidence>
<dbReference type="InterPro" id="IPR038731">
    <property type="entry name" value="RgtA/B/C-like"/>
</dbReference>
<keyword evidence="3 11" id="KW-0328">Glycosyltransferase</keyword>
<dbReference type="GO" id="GO:0016763">
    <property type="term" value="F:pentosyltransferase activity"/>
    <property type="evidence" value="ECO:0007669"/>
    <property type="project" value="TreeGrafter"/>
</dbReference>
<feature type="transmembrane region" description="Helical" evidence="8">
    <location>
        <begin position="19"/>
        <end position="38"/>
    </location>
</feature>
<feature type="transmembrane region" description="Helical" evidence="8">
    <location>
        <begin position="334"/>
        <end position="354"/>
    </location>
</feature>
<evidence type="ECO:0000256" key="2">
    <source>
        <dbReference type="ARBA" id="ARBA00022475"/>
    </source>
</evidence>
<feature type="transmembrane region" description="Helical" evidence="8">
    <location>
        <begin position="155"/>
        <end position="173"/>
    </location>
</feature>
<feature type="transmembrane region" description="Helical" evidence="8">
    <location>
        <begin position="246"/>
        <end position="279"/>
    </location>
</feature>
<keyword evidence="7 8" id="KW-0472">Membrane</keyword>
<feature type="transmembrane region" description="Helical" evidence="8">
    <location>
        <begin position="291"/>
        <end position="322"/>
    </location>
</feature>
<dbReference type="GO" id="GO:0005886">
    <property type="term" value="C:plasma membrane"/>
    <property type="evidence" value="ECO:0007669"/>
    <property type="project" value="UniProtKB-SubCell"/>
</dbReference>
<feature type="domain" description="GtrA/DPMS transmembrane" evidence="9">
    <location>
        <begin position="18"/>
        <end position="133"/>
    </location>
</feature>
<evidence type="ECO:0000313" key="11">
    <source>
        <dbReference type="EMBL" id="PTQ83435.1"/>
    </source>
</evidence>
<dbReference type="InterPro" id="IPR050297">
    <property type="entry name" value="LipidA_mod_glycosyltrf_83"/>
</dbReference>
<feature type="transmembrane region" description="Helical" evidence="8">
    <location>
        <begin position="84"/>
        <end position="105"/>
    </location>
</feature>
<dbReference type="InterPro" id="IPR007267">
    <property type="entry name" value="GtrA_DPMS_TM"/>
</dbReference>